<reference evidence="2" key="1">
    <citation type="journal article" date="2023" name="Arch. Microbiol.">
        <title>Desulfoferula mesophilus gen. nov. sp. nov., a mesophilic sulfate-reducing bacterium isolated from a brackish lake sediment.</title>
        <authorList>
            <person name="Watanabe T."/>
            <person name="Yabe T."/>
            <person name="Tsuji J.M."/>
            <person name="Fukui M."/>
        </authorList>
    </citation>
    <scope>NUCLEOTIDE SEQUENCE [LARGE SCALE GENOMIC DNA]</scope>
    <source>
        <strain evidence="2">12FAK</strain>
    </source>
</reference>
<accession>A0AAU9EJ23</accession>
<proteinExistence type="predicted"/>
<gene>
    <name evidence="1" type="ORF">FAK_30610</name>
</gene>
<sequence length="131" mass="14139">MSEIKSVGTMQLIDNYDALKYYPTGVEGDLAPMLHGEHLSSHAMIIPPGFYPPHSHPMELLIICVKGSCDIFQGDGSVRGVMNPGSVALVPPNAEIGQEIHGPEPCQILVMVAPTVRTREEFVAMLDKASV</sequence>
<evidence type="ECO:0008006" key="3">
    <source>
        <dbReference type="Google" id="ProtNLM"/>
    </source>
</evidence>
<protein>
    <recommendedName>
        <fullName evidence="3">Cupin 2 conserved barrel domain-containing protein</fullName>
    </recommendedName>
</protein>
<evidence type="ECO:0000313" key="2">
    <source>
        <dbReference type="Proteomes" id="UP001366166"/>
    </source>
</evidence>
<dbReference type="Gene3D" id="2.60.120.10">
    <property type="entry name" value="Jelly Rolls"/>
    <property type="match status" value="1"/>
</dbReference>
<dbReference type="InterPro" id="IPR011051">
    <property type="entry name" value="RmlC_Cupin_sf"/>
</dbReference>
<dbReference type="Proteomes" id="UP001366166">
    <property type="component" value="Chromosome"/>
</dbReference>
<dbReference type="InterPro" id="IPR014710">
    <property type="entry name" value="RmlC-like_jellyroll"/>
</dbReference>
<organism evidence="1 2">
    <name type="scientific">Desulfoferula mesophila</name>
    <dbReference type="NCBI Taxonomy" id="3058419"/>
    <lineage>
        <taxon>Bacteria</taxon>
        <taxon>Pseudomonadati</taxon>
        <taxon>Thermodesulfobacteriota</taxon>
        <taxon>Desulfarculia</taxon>
        <taxon>Desulfarculales</taxon>
        <taxon>Desulfarculaceae</taxon>
        <taxon>Desulfoferula</taxon>
    </lineage>
</organism>
<dbReference type="EMBL" id="AP028679">
    <property type="protein sequence ID" value="BEQ15995.1"/>
    <property type="molecule type" value="Genomic_DNA"/>
</dbReference>
<keyword evidence="2" id="KW-1185">Reference proteome</keyword>
<dbReference type="AlphaFoldDB" id="A0AAU9EJ23"/>
<name>A0AAU9EJ23_9BACT</name>
<dbReference type="SUPFAM" id="SSF51182">
    <property type="entry name" value="RmlC-like cupins"/>
    <property type="match status" value="1"/>
</dbReference>
<evidence type="ECO:0000313" key="1">
    <source>
        <dbReference type="EMBL" id="BEQ15995.1"/>
    </source>
</evidence>
<dbReference type="RefSeq" id="WP_338601217.1">
    <property type="nucleotide sequence ID" value="NZ_AP028679.1"/>
</dbReference>
<dbReference type="KEGG" id="dmp:FAK_30610"/>